<keyword evidence="3" id="KW-1185">Reference proteome</keyword>
<gene>
    <name evidence="2" type="ORF">GCM10011410_04320</name>
</gene>
<dbReference type="EMBL" id="BMJH01000001">
    <property type="protein sequence ID" value="GGC55049.1"/>
    <property type="molecule type" value="Genomic_DNA"/>
</dbReference>
<dbReference type="InterPro" id="IPR032710">
    <property type="entry name" value="NTF2-like_dom_sf"/>
</dbReference>
<accession>A0A916X9L3</accession>
<dbReference type="Proteomes" id="UP000641514">
    <property type="component" value="Unassembled WGS sequence"/>
</dbReference>
<dbReference type="AlphaFoldDB" id="A0A916X9L3"/>
<dbReference type="Pfam" id="PF12680">
    <property type="entry name" value="SnoaL_2"/>
    <property type="match status" value="1"/>
</dbReference>
<proteinExistence type="predicted"/>
<dbReference type="RefSeq" id="WP_188670217.1">
    <property type="nucleotide sequence ID" value="NZ_BMJH01000001.1"/>
</dbReference>
<evidence type="ECO:0000313" key="3">
    <source>
        <dbReference type="Proteomes" id="UP000641514"/>
    </source>
</evidence>
<reference evidence="2" key="1">
    <citation type="journal article" date="2014" name="Int. J. Syst. Evol. Microbiol.">
        <title>Complete genome sequence of Corynebacterium casei LMG S-19264T (=DSM 44701T), isolated from a smear-ripened cheese.</title>
        <authorList>
            <consortium name="US DOE Joint Genome Institute (JGI-PGF)"/>
            <person name="Walter F."/>
            <person name="Albersmeier A."/>
            <person name="Kalinowski J."/>
            <person name="Ruckert C."/>
        </authorList>
    </citation>
    <scope>NUCLEOTIDE SEQUENCE</scope>
    <source>
        <strain evidence="2">CGMCC 1.15478</strain>
    </source>
</reference>
<sequence length="129" mass="14485">MHPFRAAVEANDFSNLPSIFSEDVVFRSPIAHRPYQGRDMVALILGAVTQVFEDFEYEKEISEGDDHALIFRARVGEFELQGCDFLHTNADGLVDEFTVMLRPLKATTAFAEKMGVIFAAAMRQREAGQ</sequence>
<dbReference type="InterPro" id="IPR037401">
    <property type="entry name" value="SnoaL-like"/>
</dbReference>
<comment type="caution">
    <text evidence="2">The sequence shown here is derived from an EMBL/GenBank/DDBJ whole genome shotgun (WGS) entry which is preliminary data.</text>
</comment>
<protein>
    <submittedName>
        <fullName evidence="2">Membrane protein</fullName>
    </submittedName>
</protein>
<organism evidence="2 3">
    <name type="scientific">Hoyosella rhizosphaerae</name>
    <dbReference type="NCBI Taxonomy" id="1755582"/>
    <lineage>
        <taxon>Bacteria</taxon>
        <taxon>Bacillati</taxon>
        <taxon>Actinomycetota</taxon>
        <taxon>Actinomycetes</taxon>
        <taxon>Mycobacteriales</taxon>
        <taxon>Hoyosellaceae</taxon>
        <taxon>Hoyosella</taxon>
    </lineage>
</organism>
<dbReference type="SUPFAM" id="SSF54427">
    <property type="entry name" value="NTF2-like"/>
    <property type="match status" value="1"/>
</dbReference>
<name>A0A916X9L3_9ACTN</name>
<evidence type="ECO:0000313" key="2">
    <source>
        <dbReference type="EMBL" id="GGC55049.1"/>
    </source>
</evidence>
<feature type="domain" description="SnoaL-like" evidence="1">
    <location>
        <begin position="4"/>
        <end position="94"/>
    </location>
</feature>
<dbReference type="Gene3D" id="3.10.450.50">
    <property type="match status" value="1"/>
</dbReference>
<reference evidence="2" key="2">
    <citation type="submission" date="2020-09" db="EMBL/GenBank/DDBJ databases">
        <authorList>
            <person name="Sun Q."/>
            <person name="Zhou Y."/>
        </authorList>
    </citation>
    <scope>NUCLEOTIDE SEQUENCE</scope>
    <source>
        <strain evidence="2">CGMCC 1.15478</strain>
    </source>
</reference>
<evidence type="ECO:0000259" key="1">
    <source>
        <dbReference type="Pfam" id="PF12680"/>
    </source>
</evidence>